<gene>
    <name evidence="1" type="ORF">EAE97_012188</name>
</gene>
<evidence type="ECO:0000313" key="2">
    <source>
        <dbReference type="Proteomes" id="UP000710849"/>
    </source>
</evidence>
<evidence type="ECO:0000313" key="1">
    <source>
        <dbReference type="EMBL" id="KAF7915730.1"/>
    </source>
</evidence>
<dbReference type="AlphaFoldDB" id="A0A9P5HRK5"/>
<dbReference type="RefSeq" id="XP_038726476.1">
    <property type="nucleotide sequence ID" value="XM_038882702.1"/>
</dbReference>
<dbReference type="PANTHER" id="PTHR33481:SF1">
    <property type="entry name" value="ENDONUCLEASE_EXONUCLEASE_PHOSPHATASE DOMAIN-CONTAINING PROTEIN-RELATED"/>
    <property type="match status" value="1"/>
</dbReference>
<reference evidence="1 2" key="1">
    <citation type="journal article" date="2020" name="Genome Biol. Evol.">
        <title>Comparative genomics of Sclerotiniaceae.</title>
        <authorList>
            <person name="Valero Jimenez C.A."/>
            <person name="Steentjes M."/>
            <person name="Scholten O.E."/>
            <person name="Van Kan J.A.L."/>
        </authorList>
    </citation>
    <scope>NUCLEOTIDE SEQUENCE [LARGE SCALE GENOMIC DNA]</scope>
    <source>
        <strain evidence="1 2">MUCL 94</strain>
    </source>
</reference>
<keyword evidence="2" id="KW-1185">Reference proteome</keyword>
<dbReference type="EMBL" id="RCSW01000055">
    <property type="protein sequence ID" value="KAF7915730.1"/>
    <property type="molecule type" value="Genomic_DNA"/>
</dbReference>
<accession>A0A9P5HRK5</accession>
<sequence length="102" mass="11376">MKLAEVVMLPKVVKRDETIGKGLERYTSSQTFWAALRQEAISQQQFEALPRRSGTDLTTAFTHDAELALAIGTVVIVVRMDVQGASDALIKRRLMSRMIKQG</sequence>
<organism evidence="1 2">
    <name type="scientific">Botrytis byssoidea</name>
    <dbReference type="NCBI Taxonomy" id="139641"/>
    <lineage>
        <taxon>Eukaryota</taxon>
        <taxon>Fungi</taxon>
        <taxon>Dikarya</taxon>
        <taxon>Ascomycota</taxon>
        <taxon>Pezizomycotina</taxon>
        <taxon>Leotiomycetes</taxon>
        <taxon>Helotiales</taxon>
        <taxon>Sclerotiniaceae</taxon>
        <taxon>Botrytis</taxon>
    </lineage>
</organism>
<proteinExistence type="predicted"/>
<comment type="caution">
    <text evidence="1">The sequence shown here is derived from an EMBL/GenBank/DDBJ whole genome shotgun (WGS) entry which is preliminary data.</text>
</comment>
<protein>
    <submittedName>
        <fullName evidence="1">Uncharacterized protein</fullName>
    </submittedName>
</protein>
<dbReference type="GeneID" id="62155775"/>
<name>A0A9P5HRK5_9HELO</name>
<dbReference type="PANTHER" id="PTHR33481">
    <property type="entry name" value="REVERSE TRANSCRIPTASE"/>
    <property type="match status" value="1"/>
</dbReference>
<dbReference type="Proteomes" id="UP000710849">
    <property type="component" value="Unassembled WGS sequence"/>
</dbReference>